<dbReference type="Proteomes" id="UP001589718">
    <property type="component" value="Unassembled WGS sequence"/>
</dbReference>
<accession>A0ABV5PFP6</accession>
<proteinExistence type="predicted"/>
<dbReference type="EMBL" id="JBHMCR010000009">
    <property type="protein sequence ID" value="MFB9522011.1"/>
    <property type="molecule type" value="Genomic_DNA"/>
</dbReference>
<reference evidence="2 3" key="1">
    <citation type="submission" date="2024-09" db="EMBL/GenBank/DDBJ databases">
        <authorList>
            <person name="Sun Q."/>
            <person name="Mori K."/>
        </authorList>
    </citation>
    <scope>NUCLEOTIDE SEQUENCE [LARGE SCALE GENOMIC DNA]</scope>
    <source>
        <strain evidence="2 3">JCM 4362</strain>
    </source>
</reference>
<comment type="caution">
    <text evidence="2">The sequence shown here is derived from an EMBL/GenBank/DDBJ whole genome shotgun (WGS) entry which is preliminary data.</text>
</comment>
<keyword evidence="1" id="KW-1133">Transmembrane helix</keyword>
<sequence>MTQTRWGQVPLGSVELAGVGGAEGVILGALFLLVALPVVVTLLLVRRRRR</sequence>
<evidence type="ECO:0000313" key="2">
    <source>
        <dbReference type="EMBL" id="MFB9522011.1"/>
    </source>
</evidence>
<dbReference type="RefSeq" id="WP_345228767.1">
    <property type="nucleotide sequence ID" value="NZ_BAAAXE010000015.1"/>
</dbReference>
<organism evidence="2 3">
    <name type="scientific">Streptomyces cremeus</name>
    <dbReference type="NCBI Taxonomy" id="66881"/>
    <lineage>
        <taxon>Bacteria</taxon>
        <taxon>Bacillati</taxon>
        <taxon>Actinomycetota</taxon>
        <taxon>Actinomycetes</taxon>
        <taxon>Kitasatosporales</taxon>
        <taxon>Streptomycetaceae</taxon>
        <taxon>Streptomyces</taxon>
    </lineage>
</organism>
<keyword evidence="3" id="KW-1185">Reference proteome</keyword>
<gene>
    <name evidence="2" type="ORF">ACFFTU_18865</name>
</gene>
<name>A0ABV5PFP6_STRCM</name>
<protein>
    <submittedName>
        <fullName evidence="2">Uncharacterized protein</fullName>
    </submittedName>
</protein>
<evidence type="ECO:0000256" key="1">
    <source>
        <dbReference type="SAM" id="Phobius"/>
    </source>
</evidence>
<keyword evidence="1" id="KW-0812">Transmembrane</keyword>
<keyword evidence="1" id="KW-0472">Membrane</keyword>
<feature type="transmembrane region" description="Helical" evidence="1">
    <location>
        <begin position="25"/>
        <end position="45"/>
    </location>
</feature>
<evidence type="ECO:0000313" key="3">
    <source>
        <dbReference type="Proteomes" id="UP001589718"/>
    </source>
</evidence>